<dbReference type="AlphaFoldDB" id="A0A932A6Q8"/>
<dbReference type="EMBL" id="JACPNR010000004">
    <property type="protein sequence ID" value="MBI2677719.1"/>
    <property type="molecule type" value="Genomic_DNA"/>
</dbReference>
<gene>
    <name evidence="1" type="ORF">HYX28_02950</name>
</gene>
<reference evidence="1" key="1">
    <citation type="submission" date="2020-07" db="EMBL/GenBank/DDBJ databases">
        <title>Huge and variable diversity of episymbiotic CPR bacteria and DPANN archaea in groundwater ecosystems.</title>
        <authorList>
            <person name="He C.Y."/>
            <person name="Keren R."/>
            <person name="Whittaker M."/>
            <person name="Farag I.F."/>
            <person name="Doudna J."/>
            <person name="Cate J.H.D."/>
            <person name="Banfield J.F."/>
        </authorList>
    </citation>
    <scope>NUCLEOTIDE SEQUENCE</scope>
    <source>
        <strain evidence="1">NC_groundwater_580_Pr5_B-0.1um_64_19</strain>
    </source>
</reference>
<dbReference type="Gene3D" id="3.40.630.30">
    <property type="match status" value="1"/>
</dbReference>
<organism evidence="1 2">
    <name type="scientific">Candidatus Korobacter versatilis</name>
    <dbReference type="NCBI Taxonomy" id="658062"/>
    <lineage>
        <taxon>Bacteria</taxon>
        <taxon>Pseudomonadati</taxon>
        <taxon>Acidobacteriota</taxon>
        <taxon>Terriglobia</taxon>
        <taxon>Terriglobales</taxon>
        <taxon>Candidatus Korobacteraceae</taxon>
        <taxon>Candidatus Korobacter</taxon>
    </lineage>
</organism>
<comment type="caution">
    <text evidence="1">The sequence shown here is derived from an EMBL/GenBank/DDBJ whole genome shotgun (WGS) entry which is preliminary data.</text>
</comment>
<proteinExistence type="predicted"/>
<protein>
    <submittedName>
        <fullName evidence="1">GNAT family N-acetyltransferase</fullName>
    </submittedName>
</protein>
<evidence type="ECO:0000313" key="2">
    <source>
        <dbReference type="Proteomes" id="UP000779809"/>
    </source>
</evidence>
<evidence type="ECO:0000313" key="1">
    <source>
        <dbReference type="EMBL" id="MBI2677719.1"/>
    </source>
</evidence>
<accession>A0A932A6Q8</accession>
<sequence>MSPAGDEVRVVNTEQRHYAQIAVLCRTTYPETAPWAPEQLDSHRHVFPEGQFVAVQGADEHVVGMCASLVVNWEDYKMLDSWETFTADGMFTCHDRKGRTLYGAEVMVDPRVQHQGVGDKLYAARRELTERLKLLRIRAGARLRDYHRYAATHGPAEYVVDVANGTLHDPTLSFQMREGFHVIAVVPHYLTDDPESMGYAAVIEWLNPEMVRPEHVKERPTAFLRRELRTESGKTQTSAAKGSS</sequence>
<dbReference type="SUPFAM" id="SSF55729">
    <property type="entry name" value="Acyl-CoA N-acyltransferases (Nat)"/>
    <property type="match status" value="1"/>
</dbReference>
<name>A0A932A6Q8_9BACT</name>
<dbReference type="InterPro" id="IPR016181">
    <property type="entry name" value="Acyl_CoA_acyltransferase"/>
</dbReference>
<dbReference type="Proteomes" id="UP000779809">
    <property type="component" value="Unassembled WGS sequence"/>
</dbReference>